<protein>
    <recommendedName>
        <fullName evidence="8">Nanos homolog 1</fullName>
    </recommendedName>
    <alternativeName>
        <fullName evidence="11">Xcat-2 protein</fullName>
    </alternativeName>
</protein>
<dbReference type="FunFam" id="4.10.60.30:FF:000001">
    <property type="entry name" value="nanos homolog 3"/>
    <property type="match status" value="1"/>
</dbReference>
<sequence length="178" mass="19796">MQPVTSSFEAPMCLHSFQEFSIWKDYLQLSKLVQGMITERKHEHTEALHAGCRLPSNTSSAVLGSLLQGERQSSSGHGSSDDQFNHMGSEEMTMAQLPTNNICNFCKHNGESKNIYSSHMLKKPDGTIICPVLRKYICPLCGATGDGAHTLKYCPCNRVKQSLYRKSGRNSAGRKTKR</sequence>
<dbReference type="InParanoid" id="A0A6P7ZDJ8"/>
<reference evidence="15" key="2">
    <citation type="submission" date="2025-08" db="UniProtKB">
        <authorList>
            <consortium name="RefSeq"/>
        </authorList>
    </citation>
    <scope>IDENTIFICATION</scope>
</reference>
<evidence type="ECO:0000256" key="5">
    <source>
        <dbReference type="ARBA" id="ARBA00022833"/>
    </source>
</evidence>
<evidence type="ECO:0000256" key="8">
    <source>
        <dbReference type="ARBA" id="ARBA00044159"/>
    </source>
</evidence>
<keyword evidence="5" id="KW-0862">Zinc</keyword>
<dbReference type="PANTHER" id="PTHR12887">
    <property type="entry name" value="NANOS PROTEIN"/>
    <property type="match status" value="1"/>
</dbReference>
<dbReference type="GO" id="GO:0008270">
    <property type="term" value="F:zinc ion binding"/>
    <property type="evidence" value="ECO:0007669"/>
    <property type="project" value="UniProtKB-KW"/>
</dbReference>
<dbReference type="GeneID" id="115480988"/>
<keyword evidence="4 12" id="KW-0863">Zinc-finger</keyword>
<dbReference type="GO" id="GO:0003723">
    <property type="term" value="F:RNA binding"/>
    <property type="evidence" value="ECO:0007669"/>
    <property type="project" value="UniProtKB-UniRule"/>
</dbReference>
<dbReference type="RefSeq" id="XP_030075833.1">
    <property type="nucleotide sequence ID" value="XM_030219973.1"/>
</dbReference>
<evidence type="ECO:0000313" key="15">
    <source>
        <dbReference type="RefSeq" id="XP_030075833.1"/>
    </source>
</evidence>
<dbReference type="Pfam" id="PF05741">
    <property type="entry name" value="zf-nanos"/>
    <property type="match status" value="1"/>
</dbReference>
<keyword evidence="3" id="KW-0479">Metal-binding</keyword>
<dbReference type="GO" id="GO:0006417">
    <property type="term" value="P:regulation of translation"/>
    <property type="evidence" value="ECO:0007669"/>
    <property type="project" value="UniProtKB-UniRule"/>
</dbReference>
<keyword evidence="6 12" id="KW-0810">Translation regulation</keyword>
<evidence type="ECO:0000256" key="7">
    <source>
        <dbReference type="ARBA" id="ARBA00022884"/>
    </source>
</evidence>
<proteinExistence type="inferred from homology"/>
<keyword evidence="7 12" id="KW-0694">RNA-binding</keyword>
<dbReference type="GO" id="GO:0005737">
    <property type="term" value="C:cytoplasm"/>
    <property type="evidence" value="ECO:0007669"/>
    <property type="project" value="UniProtKB-SubCell"/>
</dbReference>
<evidence type="ECO:0000259" key="13">
    <source>
        <dbReference type="PROSITE" id="PS51522"/>
    </source>
</evidence>
<dbReference type="Gene3D" id="4.10.60.30">
    <property type="entry name" value="Nanos, RNA-binding domain"/>
    <property type="match status" value="1"/>
</dbReference>
<dbReference type="InterPro" id="IPR038129">
    <property type="entry name" value="Nanos_sf"/>
</dbReference>
<dbReference type="InterPro" id="IPR008705">
    <property type="entry name" value="Nanos/Xcar2"/>
</dbReference>
<dbReference type="KEGG" id="muo:115480988"/>
<evidence type="ECO:0000256" key="9">
    <source>
        <dbReference type="ARBA" id="ARBA00059608"/>
    </source>
</evidence>
<organism evidence="14 15">
    <name type="scientific">Microcaecilia unicolor</name>
    <dbReference type="NCBI Taxonomy" id="1415580"/>
    <lineage>
        <taxon>Eukaryota</taxon>
        <taxon>Metazoa</taxon>
        <taxon>Chordata</taxon>
        <taxon>Craniata</taxon>
        <taxon>Vertebrata</taxon>
        <taxon>Euteleostomi</taxon>
        <taxon>Amphibia</taxon>
        <taxon>Gymnophiona</taxon>
        <taxon>Siphonopidae</taxon>
        <taxon>Microcaecilia</taxon>
    </lineage>
</organism>
<reference evidence="14" key="1">
    <citation type="submission" date="2024-06" db="UniProtKB">
        <authorList>
            <consortium name="RefSeq"/>
        </authorList>
    </citation>
    <scope>NUCLEOTIDE SEQUENCE [LARGE SCALE GENOMIC DNA]</scope>
</reference>
<evidence type="ECO:0000256" key="2">
    <source>
        <dbReference type="ARBA" id="ARBA00022490"/>
    </source>
</evidence>
<feature type="domain" description="Nanos-type" evidence="13">
    <location>
        <begin position="102"/>
        <end position="156"/>
    </location>
</feature>
<evidence type="ECO:0000256" key="3">
    <source>
        <dbReference type="ARBA" id="ARBA00022723"/>
    </source>
</evidence>
<dbReference type="CTD" id="339345"/>
<dbReference type="PROSITE" id="PS51522">
    <property type="entry name" value="ZF_NANOS"/>
    <property type="match status" value="1"/>
</dbReference>
<accession>A0A6P7ZDJ8</accession>
<dbReference type="InterPro" id="IPR024161">
    <property type="entry name" value="Znf_nanos-typ"/>
</dbReference>
<comment type="similarity">
    <text evidence="12">Belongs to the nanos family.</text>
</comment>
<evidence type="ECO:0000256" key="10">
    <source>
        <dbReference type="ARBA" id="ARBA00062604"/>
    </source>
</evidence>
<evidence type="ECO:0000313" key="14">
    <source>
        <dbReference type="Proteomes" id="UP000515156"/>
    </source>
</evidence>
<comment type="function">
    <text evidence="9">Acts as a translational repressor. Can mediate repression affecting different steps in the translation process: cap-driven, IRES-driven, polyadenylated RNAs or nonpolyadenylated RNAs. Essential for the development of primordial germ cells (PGCs) by ensuring their proper migration and survival.</text>
</comment>
<evidence type="ECO:0000256" key="6">
    <source>
        <dbReference type="ARBA" id="ARBA00022845"/>
    </source>
</evidence>
<comment type="subcellular location">
    <subcellularLocation>
        <location evidence="1">Cytoplasm</location>
    </subcellularLocation>
</comment>
<gene>
    <name evidence="15" type="primary">NANOS2</name>
</gene>
<evidence type="ECO:0000256" key="4">
    <source>
        <dbReference type="ARBA" id="ARBA00022771"/>
    </source>
</evidence>
<evidence type="ECO:0000256" key="12">
    <source>
        <dbReference type="PROSITE-ProRule" id="PRU00855"/>
    </source>
</evidence>
<evidence type="ECO:0000256" key="11">
    <source>
        <dbReference type="ARBA" id="ARBA00079827"/>
    </source>
</evidence>
<keyword evidence="14" id="KW-1185">Reference proteome</keyword>
<evidence type="ECO:0000256" key="1">
    <source>
        <dbReference type="ARBA" id="ARBA00004496"/>
    </source>
</evidence>
<dbReference type="AlphaFoldDB" id="A0A6P7ZDJ8"/>
<keyword evidence="2" id="KW-0963">Cytoplasm</keyword>
<dbReference type="OrthoDB" id="5864971at2759"/>
<comment type="subunit">
    <text evidence="10">Interacts with ccnb1.</text>
</comment>
<dbReference type="FunCoup" id="A0A6P7ZDJ8">
    <property type="interactions" value="62"/>
</dbReference>
<dbReference type="Proteomes" id="UP000515156">
    <property type="component" value="Chromosome 11"/>
</dbReference>
<name>A0A6P7ZDJ8_9AMPH</name>